<feature type="region of interest" description="Disordered" evidence="2">
    <location>
        <begin position="508"/>
        <end position="576"/>
    </location>
</feature>
<evidence type="ECO:0000313" key="3">
    <source>
        <dbReference type="EMBL" id="KAK0575592.1"/>
    </source>
</evidence>
<dbReference type="AlphaFoldDB" id="A0AA39VDE2"/>
<feature type="coiled-coil region" evidence="1">
    <location>
        <begin position="394"/>
        <end position="435"/>
    </location>
</feature>
<dbReference type="Proteomes" id="UP001168877">
    <property type="component" value="Unassembled WGS sequence"/>
</dbReference>
<organism evidence="3 4">
    <name type="scientific">Acer saccharum</name>
    <name type="common">Sugar maple</name>
    <dbReference type="NCBI Taxonomy" id="4024"/>
    <lineage>
        <taxon>Eukaryota</taxon>
        <taxon>Viridiplantae</taxon>
        <taxon>Streptophyta</taxon>
        <taxon>Embryophyta</taxon>
        <taxon>Tracheophyta</taxon>
        <taxon>Spermatophyta</taxon>
        <taxon>Magnoliopsida</taxon>
        <taxon>eudicotyledons</taxon>
        <taxon>Gunneridae</taxon>
        <taxon>Pentapetalae</taxon>
        <taxon>rosids</taxon>
        <taxon>malvids</taxon>
        <taxon>Sapindales</taxon>
        <taxon>Sapindaceae</taxon>
        <taxon>Hippocastanoideae</taxon>
        <taxon>Acereae</taxon>
        <taxon>Acer</taxon>
    </lineage>
</organism>
<feature type="region of interest" description="Disordered" evidence="2">
    <location>
        <begin position="1"/>
        <end position="27"/>
    </location>
</feature>
<protein>
    <submittedName>
        <fullName evidence="3">Uncharacterized protein</fullName>
    </submittedName>
</protein>
<comment type="caution">
    <text evidence="3">The sequence shown here is derived from an EMBL/GenBank/DDBJ whole genome shotgun (WGS) entry which is preliminary data.</text>
</comment>
<feature type="region of interest" description="Disordered" evidence="2">
    <location>
        <begin position="130"/>
        <end position="225"/>
    </location>
</feature>
<dbReference type="EMBL" id="JAUESC010000386">
    <property type="protein sequence ID" value="KAK0575592.1"/>
    <property type="molecule type" value="Genomic_DNA"/>
</dbReference>
<keyword evidence="1" id="KW-0175">Coiled coil</keyword>
<feature type="compositionally biased region" description="Basic and acidic residues" evidence="2">
    <location>
        <begin position="567"/>
        <end position="576"/>
    </location>
</feature>
<keyword evidence="4" id="KW-1185">Reference proteome</keyword>
<sequence length="576" mass="63242">MVTKASKGPSLLVDQKEATQSDNDDHRGLQIRFSPENPSFVDCETNLVDESTYTDQPKLNKDEANRVAQAVQTLMESQNFKALVTAGRLKAFGLIPKLINDRNHILNLDPILGKIIRALKSVKIISKEDAKTAEKQGIAPPDDPNLAKDYDTEGLDPNAATAGSGVAATVSTTGTDAPTRRLSGPTGNLRKIKWKLPSGPKGPKVPRTLSVPSKSQKGSSELTDSEPIDSIFKDLGTILEWEVSKIVTNGSSKKIQKDTTSSLPEQTLVPNVTRPSATLSGFFSVKGSAHQAPAEATGSLLSELNRLDSSVALRWAMTGKLSFGSAKDFEAFNAGNMVDQGQKSLHFLTILLRKCDLVVKDRERLTGHVSRLVEEKGKLLADNAKLLASHGGALAAKKMKNEENARRIAALEKQRDSLEFRLKDYESNFEMAKTEIGVRAIDLFKHSPAFETFTHREFMRGVKACKNLVRSMEYPIVANQIDESLRLNVQEAEENLKKQITSSQSGNLWLDPLIDYGPDSESEGEEFYEEELQDEEGDREEGDQGEEEEEEIVVEEFQGDTGADLGGPERDGNDDN</sequence>
<reference evidence="3" key="2">
    <citation type="submission" date="2023-06" db="EMBL/GenBank/DDBJ databases">
        <authorList>
            <person name="Swenson N.G."/>
            <person name="Wegrzyn J.L."/>
            <person name="Mcevoy S.L."/>
        </authorList>
    </citation>
    <scope>NUCLEOTIDE SEQUENCE</scope>
    <source>
        <strain evidence="3">NS2018</strain>
        <tissue evidence="3">Leaf</tissue>
    </source>
</reference>
<evidence type="ECO:0000256" key="1">
    <source>
        <dbReference type="SAM" id="Coils"/>
    </source>
</evidence>
<feature type="compositionally biased region" description="Basic and acidic residues" evidence="2">
    <location>
        <begin position="14"/>
        <end position="27"/>
    </location>
</feature>
<feature type="compositionally biased region" description="Polar residues" evidence="2">
    <location>
        <begin position="210"/>
        <end position="222"/>
    </location>
</feature>
<gene>
    <name evidence="3" type="ORF">LWI29_003342</name>
</gene>
<proteinExistence type="predicted"/>
<name>A0AA39VDE2_ACESA</name>
<evidence type="ECO:0000256" key="2">
    <source>
        <dbReference type="SAM" id="MobiDB-lite"/>
    </source>
</evidence>
<reference evidence="3" key="1">
    <citation type="journal article" date="2022" name="Plant J.">
        <title>Strategies of tolerance reflected in two North American maple genomes.</title>
        <authorList>
            <person name="McEvoy S.L."/>
            <person name="Sezen U.U."/>
            <person name="Trouern-Trend A."/>
            <person name="McMahon S.M."/>
            <person name="Schaberg P.G."/>
            <person name="Yang J."/>
            <person name="Wegrzyn J.L."/>
            <person name="Swenson N.G."/>
        </authorList>
    </citation>
    <scope>NUCLEOTIDE SEQUENCE</scope>
    <source>
        <strain evidence="3">NS2018</strain>
    </source>
</reference>
<evidence type="ECO:0000313" key="4">
    <source>
        <dbReference type="Proteomes" id="UP001168877"/>
    </source>
</evidence>
<feature type="compositionally biased region" description="Low complexity" evidence="2">
    <location>
        <begin position="159"/>
        <end position="175"/>
    </location>
</feature>
<feature type="compositionally biased region" description="Acidic residues" evidence="2">
    <location>
        <begin position="518"/>
        <end position="558"/>
    </location>
</feature>
<accession>A0AA39VDE2</accession>